<dbReference type="InterPro" id="IPR002864">
    <property type="entry name" value="Acyl-ACP_thioesterase_NHD"/>
</dbReference>
<evidence type="ECO:0000259" key="1">
    <source>
        <dbReference type="Pfam" id="PF01643"/>
    </source>
</evidence>
<evidence type="ECO:0000313" key="2">
    <source>
        <dbReference type="EMBL" id="MBK9295374.1"/>
    </source>
</evidence>
<gene>
    <name evidence="2" type="ORF">IPN02_00555</name>
</gene>
<dbReference type="EMBL" id="JADJZA010000001">
    <property type="protein sequence ID" value="MBK9295374.1"/>
    <property type="molecule type" value="Genomic_DNA"/>
</dbReference>
<accession>A0A936N953</accession>
<protein>
    <recommendedName>
        <fullName evidence="1">Acyl-ACP thioesterase N-terminal hotdog domain-containing protein</fullName>
    </recommendedName>
</protein>
<dbReference type="GO" id="GO:0006633">
    <property type="term" value="P:fatty acid biosynthetic process"/>
    <property type="evidence" value="ECO:0007669"/>
    <property type="project" value="InterPro"/>
</dbReference>
<reference evidence="2 3" key="1">
    <citation type="submission" date="2020-10" db="EMBL/GenBank/DDBJ databases">
        <title>Connecting structure to function with the recovery of over 1000 high-quality activated sludge metagenome-assembled genomes encoding full-length rRNA genes using long-read sequencing.</title>
        <authorList>
            <person name="Singleton C.M."/>
            <person name="Petriglieri F."/>
            <person name="Kristensen J.M."/>
            <person name="Kirkegaard R.H."/>
            <person name="Michaelsen T.Y."/>
            <person name="Andersen M.H."/>
            <person name="Karst S.M."/>
            <person name="Dueholm M.S."/>
            <person name="Nielsen P.H."/>
            <person name="Albertsen M."/>
        </authorList>
    </citation>
    <scope>NUCLEOTIDE SEQUENCE [LARGE SCALE GENOMIC DNA]</scope>
    <source>
        <strain evidence="2">Lyne_18-Q3-R50-59_MAXAC.006</strain>
    </source>
</reference>
<sequence>MANDDTAHGAMVGAGAAVGPERPGAVAIVDPPAGERPTTTMRVPPAGCAPDRRARLDTLLRLCDVALWDLDVPMRPAPGAVWVVRRTTLEVRRWPTAAESVAVDTWCSAVGRVWAERRIDLAGGEGGDVRVATLWASLDQTGARPARLAPELVEAGPKRRVPIGLYHPAPPGEASVAPWPIRRSDIDVLDHVNNSVIWTAFEDTEAGATASVGDGGGRFEAEYRAQLFYGPAELTLSPDGDQVWLSAPDETPAVSLRSLD</sequence>
<feature type="domain" description="Acyl-ACP thioesterase N-terminal hotdog" evidence="1">
    <location>
        <begin position="80"/>
        <end position="154"/>
    </location>
</feature>
<comment type="caution">
    <text evidence="2">The sequence shown here is derived from an EMBL/GenBank/DDBJ whole genome shotgun (WGS) entry which is preliminary data.</text>
</comment>
<dbReference type="AlphaFoldDB" id="A0A936N953"/>
<organism evidence="2 3">
    <name type="scientific">Candidatus Neomicrothrix subdominans</name>
    <dbReference type="NCBI Taxonomy" id="2954438"/>
    <lineage>
        <taxon>Bacteria</taxon>
        <taxon>Bacillati</taxon>
        <taxon>Actinomycetota</taxon>
        <taxon>Acidimicrobiia</taxon>
        <taxon>Acidimicrobiales</taxon>
        <taxon>Microthrixaceae</taxon>
        <taxon>Candidatus Neomicrothrix</taxon>
    </lineage>
</organism>
<dbReference type="InterPro" id="IPR029069">
    <property type="entry name" value="HotDog_dom_sf"/>
</dbReference>
<evidence type="ECO:0000313" key="3">
    <source>
        <dbReference type="Proteomes" id="UP000727993"/>
    </source>
</evidence>
<proteinExistence type="predicted"/>
<dbReference type="Gene3D" id="3.10.129.10">
    <property type="entry name" value="Hotdog Thioesterase"/>
    <property type="match status" value="1"/>
</dbReference>
<dbReference type="SUPFAM" id="SSF54637">
    <property type="entry name" value="Thioesterase/thiol ester dehydrase-isomerase"/>
    <property type="match status" value="2"/>
</dbReference>
<dbReference type="Proteomes" id="UP000727993">
    <property type="component" value="Unassembled WGS sequence"/>
</dbReference>
<dbReference type="GO" id="GO:0016790">
    <property type="term" value="F:thiolester hydrolase activity"/>
    <property type="evidence" value="ECO:0007669"/>
    <property type="project" value="InterPro"/>
</dbReference>
<dbReference type="Pfam" id="PF01643">
    <property type="entry name" value="Acyl-ACP_TE"/>
    <property type="match status" value="1"/>
</dbReference>
<name>A0A936N953_9ACTN</name>